<gene>
    <name evidence="6" type="ORF">EH198_19575</name>
</gene>
<dbReference type="SUPFAM" id="SSF46689">
    <property type="entry name" value="Homeodomain-like"/>
    <property type="match status" value="1"/>
</dbReference>
<keyword evidence="2" id="KW-0238">DNA-binding</keyword>
<keyword evidence="1" id="KW-0805">Transcription regulation</keyword>
<evidence type="ECO:0000313" key="7">
    <source>
        <dbReference type="Proteomes" id="UP000282529"/>
    </source>
</evidence>
<dbReference type="Proteomes" id="UP000282529">
    <property type="component" value="Unassembled WGS sequence"/>
</dbReference>
<dbReference type="RefSeq" id="WP_124697192.1">
    <property type="nucleotide sequence ID" value="NZ_JBHUFE010000014.1"/>
</dbReference>
<dbReference type="InterPro" id="IPR018060">
    <property type="entry name" value="HTH_AraC"/>
</dbReference>
<dbReference type="EMBL" id="RQPI01000014">
    <property type="protein sequence ID" value="RQW09371.1"/>
    <property type="molecule type" value="Genomic_DNA"/>
</dbReference>
<feature type="transmembrane region" description="Helical" evidence="4">
    <location>
        <begin position="20"/>
        <end position="39"/>
    </location>
</feature>
<evidence type="ECO:0000256" key="1">
    <source>
        <dbReference type="ARBA" id="ARBA00023015"/>
    </source>
</evidence>
<dbReference type="InterPro" id="IPR009057">
    <property type="entry name" value="Homeodomain-like_sf"/>
</dbReference>
<dbReference type="PROSITE" id="PS01124">
    <property type="entry name" value="HTH_ARAC_FAMILY_2"/>
    <property type="match status" value="1"/>
</dbReference>
<name>A0A3N9NZK4_9BACL</name>
<evidence type="ECO:0000256" key="3">
    <source>
        <dbReference type="ARBA" id="ARBA00023163"/>
    </source>
</evidence>
<keyword evidence="4" id="KW-0472">Membrane</keyword>
<dbReference type="Pfam" id="PF12833">
    <property type="entry name" value="HTH_18"/>
    <property type="match status" value="1"/>
</dbReference>
<feature type="transmembrane region" description="Helical" evidence="4">
    <location>
        <begin position="308"/>
        <end position="328"/>
    </location>
</feature>
<dbReference type="SMART" id="SM00342">
    <property type="entry name" value="HTH_ARAC"/>
    <property type="match status" value="1"/>
</dbReference>
<organism evidence="6 7">
    <name type="scientific">Paenibacillus rhizophilus</name>
    <dbReference type="NCBI Taxonomy" id="1850366"/>
    <lineage>
        <taxon>Bacteria</taxon>
        <taxon>Bacillati</taxon>
        <taxon>Bacillota</taxon>
        <taxon>Bacilli</taxon>
        <taxon>Bacillales</taxon>
        <taxon>Paenibacillaceae</taxon>
        <taxon>Paenibacillus</taxon>
    </lineage>
</organism>
<dbReference type="OrthoDB" id="2515823at2"/>
<keyword evidence="7" id="KW-1185">Reference proteome</keyword>
<dbReference type="GO" id="GO:0003700">
    <property type="term" value="F:DNA-binding transcription factor activity"/>
    <property type="evidence" value="ECO:0007669"/>
    <property type="project" value="InterPro"/>
</dbReference>
<dbReference type="PANTHER" id="PTHR43280">
    <property type="entry name" value="ARAC-FAMILY TRANSCRIPTIONAL REGULATOR"/>
    <property type="match status" value="1"/>
</dbReference>
<protein>
    <submittedName>
        <fullName evidence="6">AraC family transcriptional regulator</fullName>
    </submittedName>
</protein>
<dbReference type="AlphaFoldDB" id="A0A3N9NZK4"/>
<keyword evidence="3" id="KW-0804">Transcription</keyword>
<accession>A0A3N9NZK4</accession>
<evidence type="ECO:0000259" key="5">
    <source>
        <dbReference type="PROSITE" id="PS01124"/>
    </source>
</evidence>
<reference evidence="6 7" key="1">
    <citation type="submission" date="2018-11" db="EMBL/GenBank/DDBJ databases">
        <title>Genome sequence of strain 7197.</title>
        <authorList>
            <person name="Gao J."/>
            <person name="Sun J."/>
        </authorList>
    </citation>
    <scope>NUCLEOTIDE SEQUENCE [LARGE SCALE GENOMIC DNA]</scope>
    <source>
        <strain evidence="6 7">7197</strain>
    </source>
</reference>
<dbReference type="Gene3D" id="1.10.10.60">
    <property type="entry name" value="Homeodomain-like"/>
    <property type="match status" value="2"/>
</dbReference>
<keyword evidence="4" id="KW-1133">Transmembrane helix</keyword>
<sequence>MLKITRSLMKGAFRSLLYRFFFFFLVVSLLIQLINLITYRVNLWYFESELEQNYNKSLSNIADGLNNVFTGIYNSNYLLSLDADVMQLFSSSFNVDHPSQYAIVSQTIHSLSRISRMGEYVDSVFIYKKKDNLIISDQGTYSATDFFGRKNALEQYPKPFWENYGSQSRPFQILPPSRSSSRNGAYILPIVQTAIAEYRSNDLYVINLKVDPIIESLASSKLTPNSMLFIVDDSQQLIASTEMNEPREDIRDFVNQFQSSGSPVLRTTVGEKDMLAIQMSTRFVFKNLNMIALVPVSDIRDSMKHVKYWGVTLSLIALVLSVLLSFLFSRKLYAPIQSLIVKISPSPEPAADEYKVLDREFHRMMDNMDLLNNSLTSISPLALEQWVVRMLRFNRIPDEQGISSFLEKCGITFKHDYFAAALIRTKFTKAFYMDYSSAEQNTYYDKMASLLKANTLAGYQSILVEIESNVFCLLVNLPRDADRRELSDYFEGLFSLFRHDEIMHDLFIGMGNIHQGFDGLQESYLEAMKAMWRLSPFEDKRLHYYQKEDEESVIILLNTNDDKKIFNLLASVKREELFELLDKVIRNHVAMGLSDFTIKELYMHLFVIGSQVLKHKDKTLPEATYREYIRMILSEHPISVEGMTEFIYGYFNKIMDTIEPQAGKLESLAFKPFIDANYQEDIHLEFLADKFHTTPNYMSRLLKKELGKPFNQYLQELRIQKAKELLANSTMLIQDIWASVGFNNRNTFIRAFRKSEGISPMEYRLQHAPNPEDAGLRETEGE</sequence>
<dbReference type="Pfam" id="PF17853">
    <property type="entry name" value="GGDEF_2"/>
    <property type="match status" value="1"/>
</dbReference>
<evidence type="ECO:0000256" key="4">
    <source>
        <dbReference type="SAM" id="Phobius"/>
    </source>
</evidence>
<comment type="caution">
    <text evidence="6">The sequence shown here is derived from an EMBL/GenBank/DDBJ whole genome shotgun (WGS) entry which is preliminary data.</text>
</comment>
<dbReference type="PANTHER" id="PTHR43280:SF28">
    <property type="entry name" value="HTH-TYPE TRANSCRIPTIONAL ACTIVATOR RHAS"/>
    <property type="match status" value="1"/>
</dbReference>
<dbReference type="GO" id="GO:0043565">
    <property type="term" value="F:sequence-specific DNA binding"/>
    <property type="evidence" value="ECO:0007669"/>
    <property type="project" value="InterPro"/>
</dbReference>
<proteinExistence type="predicted"/>
<feature type="domain" description="HTH araC/xylS-type" evidence="5">
    <location>
        <begin position="668"/>
        <end position="766"/>
    </location>
</feature>
<evidence type="ECO:0000256" key="2">
    <source>
        <dbReference type="ARBA" id="ARBA00023125"/>
    </source>
</evidence>
<keyword evidence="4" id="KW-0812">Transmembrane</keyword>
<evidence type="ECO:0000313" key="6">
    <source>
        <dbReference type="EMBL" id="RQW09371.1"/>
    </source>
</evidence>
<dbReference type="InterPro" id="IPR041522">
    <property type="entry name" value="CdaR_GGDEF"/>
</dbReference>